<dbReference type="HOGENOM" id="CLU_2359869_0_0_1"/>
<reference evidence="3" key="1">
    <citation type="submission" date="2010-07" db="EMBL/GenBank/DDBJ databases">
        <title>The genome sequence of Gaeumannomyces graminis var. tritici strain R3-111a-1.</title>
        <authorList>
            <consortium name="The Broad Institute Genome Sequencing Platform"/>
            <person name="Ma L.-J."/>
            <person name="Dead R."/>
            <person name="Young S."/>
            <person name="Zeng Q."/>
            <person name="Koehrsen M."/>
            <person name="Alvarado L."/>
            <person name="Berlin A."/>
            <person name="Chapman S.B."/>
            <person name="Chen Z."/>
            <person name="Freedman E."/>
            <person name="Gellesch M."/>
            <person name="Goldberg J."/>
            <person name="Griggs A."/>
            <person name="Gujja S."/>
            <person name="Heilman E.R."/>
            <person name="Heiman D."/>
            <person name="Hepburn T."/>
            <person name="Howarth C."/>
            <person name="Jen D."/>
            <person name="Larson L."/>
            <person name="Mehta T."/>
            <person name="Neiman D."/>
            <person name="Pearson M."/>
            <person name="Roberts A."/>
            <person name="Saif S."/>
            <person name="Shea T."/>
            <person name="Shenoy N."/>
            <person name="Sisk P."/>
            <person name="Stolte C."/>
            <person name="Sykes S."/>
            <person name="Walk T."/>
            <person name="White J."/>
            <person name="Yandava C."/>
            <person name="Haas B."/>
            <person name="Nusbaum C."/>
            <person name="Birren B."/>
        </authorList>
    </citation>
    <scope>NUCLEOTIDE SEQUENCE [LARGE SCALE GENOMIC DNA]</scope>
    <source>
        <strain evidence="3">R3-111a-1</strain>
    </source>
</reference>
<organism evidence="1">
    <name type="scientific">Gaeumannomyces tritici (strain R3-111a-1)</name>
    <name type="common">Wheat and barley take-all root rot fungus</name>
    <name type="synonym">Gaeumannomyces graminis var. tritici</name>
    <dbReference type="NCBI Taxonomy" id="644352"/>
    <lineage>
        <taxon>Eukaryota</taxon>
        <taxon>Fungi</taxon>
        <taxon>Dikarya</taxon>
        <taxon>Ascomycota</taxon>
        <taxon>Pezizomycotina</taxon>
        <taxon>Sordariomycetes</taxon>
        <taxon>Sordariomycetidae</taxon>
        <taxon>Magnaporthales</taxon>
        <taxon>Magnaporthaceae</taxon>
        <taxon>Gaeumannomyces</taxon>
    </lineage>
</organism>
<reference evidence="1" key="2">
    <citation type="submission" date="2010-07" db="EMBL/GenBank/DDBJ databases">
        <authorList>
            <consortium name="The Broad Institute Genome Sequencing Platform"/>
            <consortium name="Broad Institute Genome Sequencing Center for Infectious Disease"/>
            <person name="Ma L.-J."/>
            <person name="Dead R."/>
            <person name="Young S."/>
            <person name="Zeng Q."/>
            <person name="Koehrsen M."/>
            <person name="Alvarado L."/>
            <person name="Berlin A."/>
            <person name="Chapman S.B."/>
            <person name="Chen Z."/>
            <person name="Freedman E."/>
            <person name="Gellesch M."/>
            <person name="Goldberg J."/>
            <person name="Griggs A."/>
            <person name="Gujja S."/>
            <person name="Heilman E.R."/>
            <person name="Heiman D."/>
            <person name="Hepburn T."/>
            <person name="Howarth C."/>
            <person name="Jen D."/>
            <person name="Larson L."/>
            <person name="Mehta T."/>
            <person name="Neiman D."/>
            <person name="Pearson M."/>
            <person name="Roberts A."/>
            <person name="Saif S."/>
            <person name="Shea T."/>
            <person name="Shenoy N."/>
            <person name="Sisk P."/>
            <person name="Stolte C."/>
            <person name="Sykes S."/>
            <person name="Walk T."/>
            <person name="White J."/>
            <person name="Yandava C."/>
            <person name="Haas B."/>
            <person name="Nusbaum C."/>
            <person name="Birren B."/>
        </authorList>
    </citation>
    <scope>NUCLEOTIDE SEQUENCE</scope>
    <source>
        <strain evidence="1">R3-111a-1</strain>
    </source>
</reference>
<reference evidence="2" key="4">
    <citation type="journal article" date="2015" name="G3 (Bethesda)">
        <title>Genome sequences of three phytopathogenic species of the Magnaporthaceae family of fungi.</title>
        <authorList>
            <person name="Okagaki L.H."/>
            <person name="Nunes C.C."/>
            <person name="Sailsbery J."/>
            <person name="Clay B."/>
            <person name="Brown D."/>
            <person name="John T."/>
            <person name="Oh Y."/>
            <person name="Young N."/>
            <person name="Fitzgerald M."/>
            <person name="Haas B.J."/>
            <person name="Zeng Q."/>
            <person name="Young S."/>
            <person name="Adiconis X."/>
            <person name="Fan L."/>
            <person name="Levin J.Z."/>
            <person name="Mitchell T.K."/>
            <person name="Okubara P.A."/>
            <person name="Farman M.L."/>
            <person name="Kohn L.M."/>
            <person name="Birren B."/>
            <person name="Ma L.-J."/>
            <person name="Dean R.A."/>
        </authorList>
    </citation>
    <scope>NUCLEOTIDE SEQUENCE</scope>
    <source>
        <strain evidence="2">R3-111a-1</strain>
    </source>
</reference>
<reference evidence="2" key="5">
    <citation type="submission" date="2018-04" db="UniProtKB">
        <authorList>
            <consortium name="EnsemblFungi"/>
        </authorList>
    </citation>
    <scope>IDENTIFICATION</scope>
    <source>
        <strain evidence="2">R3-111a-1</strain>
    </source>
</reference>
<sequence>MDALLWSALPVEALSRQSNVRVLFAVWPGAGAPACPAPVDMYLWGIGGTYATRRWGSEGASAVSTAQPAASSCGGRAASPSSLHQNACLCDGEWIA</sequence>
<evidence type="ECO:0000313" key="3">
    <source>
        <dbReference type="Proteomes" id="UP000006039"/>
    </source>
</evidence>
<accession>J3P881</accession>
<dbReference type="AlphaFoldDB" id="J3P881"/>
<gene>
    <name evidence="2" type="primary">20350174</name>
    <name evidence="1" type="ORF">GGTG_09716</name>
</gene>
<dbReference type="VEuPathDB" id="FungiDB:GGTG_09716"/>
<dbReference type="GeneID" id="20350174"/>
<dbReference type="Proteomes" id="UP000006039">
    <property type="component" value="Unassembled WGS sequence"/>
</dbReference>
<evidence type="ECO:0000313" key="1">
    <source>
        <dbReference type="EMBL" id="EJT72864.1"/>
    </source>
</evidence>
<name>J3P881_GAET3</name>
<dbReference type="EMBL" id="GL385399">
    <property type="protein sequence ID" value="EJT72864.1"/>
    <property type="molecule type" value="Genomic_DNA"/>
</dbReference>
<proteinExistence type="predicted"/>
<protein>
    <submittedName>
        <fullName evidence="1 2">Uncharacterized protein</fullName>
    </submittedName>
</protein>
<evidence type="ECO:0000313" key="2">
    <source>
        <dbReference type="EnsemblFungi" id="EJT72864"/>
    </source>
</evidence>
<dbReference type="RefSeq" id="XP_009225838.1">
    <property type="nucleotide sequence ID" value="XM_009227574.1"/>
</dbReference>
<dbReference type="EnsemblFungi" id="EJT72864">
    <property type="protein sequence ID" value="EJT72864"/>
    <property type="gene ID" value="GGTG_09716"/>
</dbReference>
<keyword evidence="3" id="KW-1185">Reference proteome</keyword>
<reference evidence="1" key="3">
    <citation type="submission" date="2010-09" db="EMBL/GenBank/DDBJ databases">
        <title>Annotation of Gaeumannomyces graminis var. tritici R3-111a-1.</title>
        <authorList>
            <consortium name="The Broad Institute Genome Sequencing Platform"/>
            <person name="Ma L.-J."/>
            <person name="Dead R."/>
            <person name="Young S.K."/>
            <person name="Zeng Q."/>
            <person name="Gargeya S."/>
            <person name="Fitzgerald M."/>
            <person name="Haas B."/>
            <person name="Abouelleil A."/>
            <person name="Alvarado L."/>
            <person name="Arachchi H.M."/>
            <person name="Berlin A."/>
            <person name="Brown A."/>
            <person name="Chapman S.B."/>
            <person name="Chen Z."/>
            <person name="Dunbar C."/>
            <person name="Freedman E."/>
            <person name="Gearin G."/>
            <person name="Gellesch M."/>
            <person name="Goldberg J."/>
            <person name="Griggs A."/>
            <person name="Gujja S."/>
            <person name="Heiman D."/>
            <person name="Howarth C."/>
            <person name="Larson L."/>
            <person name="Lui A."/>
            <person name="MacDonald P.J.P."/>
            <person name="Mehta T."/>
            <person name="Montmayeur A."/>
            <person name="Murphy C."/>
            <person name="Neiman D."/>
            <person name="Pearson M."/>
            <person name="Priest M."/>
            <person name="Roberts A."/>
            <person name="Saif S."/>
            <person name="Shea T."/>
            <person name="Shenoy N."/>
            <person name="Sisk P."/>
            <person name="Stolte C."/>
            <person name="Sykes S."/>
            <person name="Yandava C."/>
            <person name="Wortman J."/>
            <person name="Nusbaum C."/>
            <person name="Birren B."/>
        </authorList>
    </citation>
    <scope>NUCLEOTIDE SEQUENCE</scope>
    <source>
        <strain evidence="1">R3-111a-1</strain>
    </source>
</reference>